<feature type="transmembrane region" description="Helical" evidence="1">
    <location>
        <begin position="6"/>
        <end position="25"/>
    </location>
</feature>
<protein>
    <recommendedName>
        <fullName evidence="4">DUF2550 domain-containing protein</fullName>
    </recommendedName>
</protein>
<dbReference type="InterPro" id="IPR019675">
    <property type="entry name" value="DUF2550"/>
</dbReference>
<evidence type="ECO:0000313" key="2">
    <source>
        <dbReference type="EMBL" id="SDL67545.1"/>
    </source>
</evidence>
<reference evidence="2 3" key="1">
    <citation type="submission" date="2016-10" db="EMBL/GenBank/DDBJ databases">
        <authorList>
            <person name="de Groot N.N."/>
        </authorList>
    </citation>
    <scope>NUCLEOTIDE SEQUENCE [LARGE SCALE GENOMIC DNA]</scope>
    <source>
        <strain evidence="2 3">CGMCC 1.9159</strain>
    </source>
</reference>
<dbReference type="OrthoDB" id="4793422at2"/>
<name>A0A1G9M1E6_9ACTN</name>
<proteinExistence type="predicted"/>
<keyword evidence="1" id="KW-1133">Transmembrane helix</keyword>
<evidence type="ECO:0000256" key="1">
    <source>
        <dbReference type="SAM" id="Phobius"/>
    </source>
</evidence>
<keyword evidence="1" id="KW-0472">Membrane</keyword>
<dbReference type="AlphaFoldDB" id="A0A1G9M1E6"/>
<gene>
    <name evidence="2" type="ORF">SAMN04488242_2434</name>
</gene>
<dbReference type="Pfam" id="PF10739">
    <property type="entry name" value="DUF2550"/>
    <property type="match status" value="1"/>
</dbReference>
<dbReference type="EMBL" id="FNGP01000004">
    <property type="protein sequence ID" value="SDL67545.1"/>
    <property type="molecule type" value="Genomic_DNA"/>
</dbReference>
<evidence type="ECO:0008006" key="4">
    <source>
        <dbReference type="Google" id="ProtNLM"/>
    </source>
</evidence>
<keyword evidence="3" id="KW-1185">Reference proteome</keyword>
<accession>A0A1G9M1E6</accession>
<keyword evidence="1" id="KW-0812">Transmembrane</keyword>
<dbReference type="STRING" id="686624.SAMN04488242_2434"/>
<organism evidence="2 3">
    <name type="scientific">Tessaracoccus oleiagri</name>
    <dbReference type="NCBI Taxonomy" id="686624"/>
    <lineage>
        <taxon>Bacteria</taxon>
        <taxon>Bacillati</taxon>
        <taxon>Actinomycetota</taxon>
        <taxon>Actinomycetes</taxon>
        <taxon>Propionibacteriales</taxon>
        <taxon>Propionibacteriaceae</taxon>
        <taxon>Tessaracoccus</taxon>
    </lineage>
</organism>
<dbReference type="RefSeq" id="WP_093252567.1">
    <property type="nucleotide sequence ID" value="NZ_FNGP01000004.1"/>
</dbReference>
<dbReference type="Proteomes" id="UP000199475">
    <property type="component" value="Unassembled WGS sequence"/>
</dbReference>
<evidence type="ECO:0000313" key="3">
    <source>
        <dbReference type="Proteomes" id="UP000199475"/>
    </source>
</evidence>
<sequence>MWWELLWLGLALVLFVLLPFMVLYARRRWLHGLGGVFDCALQLGKDTGVGWSLGLARYRGDQLQWFRSFSLSLRPKFVFRRGRTHYVSRRAPRAIEAVSLYADSCIVLVSDAATGREYNLAMSNDSAVALMSWLESAPPGAYLPRGTESPS</sequence>